<evidence type="ECO:0000313" key="3">
    <source>
        <dbReference type="Proteomes" id="UP001418222"/>
    </source>
</evidence>
<dbReference type="InterPro" id="IPR043502">
    <property type="entry name" value="DNA/RNA_pol_sf"/>
</dbReference>
<dbReference type="Pfam" id="PF00078">
    <property type="entry name" value="RVT_1"/>
    <property type="match status" value="1"/>
</dbReference>
<dbReference type="PROSITE" id="PS50878">
    <property type="entry name" value="RT_POL"/>
    <property type="match status" value="1"/>
</dbReference>
<sequence>MSIGFLTETVPVRSVDLSLSGGDITLSSILLVRKRRNSGRSAERDPPTSYLPGARSIRSWSEHISPMPYCPRGHQQALGLDVKEGFLAVKVDMEQAYDRMSWQTLRQVLVMLGFPSRFANWLLKCVQDPTFTLVINGRRSSWIEGGCGFRQGFPLSPYLFILCYEFLSFAIHASTMTLGFPLSNGGAHLSHMLYADDVLVFLRANVAAVRECTGLLNAYCGWTGQRTNNAKSMLMASKAMPRWKANRMAHMIGS</sequence>
<evidence type="ECO:0000259" key="1">
    <source>
        <dbReference type="PROSITE" id="PS50878"/>
    </source>
</evidence>
<dbReference type="EMBL" id="JBBWWQ010000006">
    <property type="protein sequence ID" value="KAK8945109.1"/>
    <property type="molecule type" value="Genomic_DNA"/>
</dbReference>
<keyword evidence="3" id="KW-1185">Reference proteome</keyword>
<dbReference type="PANTHER" id="PTHR19446">
    <property type="entry name" value="REVERSE TRANSCRIPTASES"/>
    <property type="match status" value="1"/>
</dbReference>
<reference evidence="2 3" key="1">
    <citation type="journal article" date="2022" name="Nat. Plants">
        <title>Genomes of leafy and leafless Platanthera orchids illuminate the evolution of mycoheterotrophy.</title>
        <authorList>
            <person name="Li M.H."/>
            <person name="Liu K.W."/>
            <person name="Li Z."/>
            <person name="Lu H.C."/>
            <person name="Ye Q.L."/>
            <person name="Zhang D."/>
            <person name="Wang J.Y."/>
            <person name="Li Y.F."/>
            <person name="Zhong Z.M."/>
            <person name="Liu X."/>
            <person name="Yu X."/>
            <person name="Liu D.K."/>
            <person name="Tu X.D."/>
            <person name="Liu B."/>
            <person name="Hao Y."/>
            <person name="Liao X.Y."/>
            <person name="Jiang Y.T."/>
            <person name="Sun W.H."/>
            <person name="Chen J."/>
            <person name="Chen Y.Q."/>
            <person name="Ai Y."/>
            <person name="Zhai J.W."/>
            <person name="Wu S.S."/>
            <person name="Zhou Z."/>
            <person name="Hsiao Y.Y."/>
            <person name="Wu W.L."/>
            <person name="Chen Y.Y."/>
            <person name="Lin Y.F."/>
            <person name="Hsu J.L."/>
            <person name="Li C.Y."/>
            <person name="Wang Z.W."/>
            <person name="Zhao X."/>
            <person name="Zhong W.Y."/>
            <person name="Ma X.K."/>
            <person name="Ma L."/>
            <person name="Huang J."/>
            <person name="Chen G.Z."/>
            <person name="Huang M.Z."/>
            <person name="Huang L."/>
            <person name="Peng D.H."/>
            <person name="Luo Y.B."/>
            <person name="Zou S.Q."/>
            <person name="Chen S.P."/>
            <person name="Lan S."/>
            <person name="Tsai W.C."/>
            <person name="Van de Peer Y."/>
            <person name="Liu Z.J."/>
        </authorList>
    </citation>
    <scope>NUCLEOTIDE SEQUENCE [LARGE SCALE GENOMIC DNA]</scope>
    <source>
        <strain evidence="2">Lor287</strain>
    </source>
</reference>
<dbReference type="InterPro" id="IPR000477">
    <property type="entry name" value="RT_dom"/>
</dbReference>
<evidence type="ECO:0000313" key="2">
    <source>
        <dbReference type="EMBL" id="KAK8945109.1"/>
    </source>
</evidence>
<protein>
    <recommendedName>
        <fullName evidence="1">Reverse transcriptase domain-containing protein</fullName>
    </recommendedName>
</protein>
<proteinExistence type="predicted"/>
<comment type="caution">
    <text evidence="2">The sequence shown here is derived from an EMBL/GenBank/DDBJ whole genome shotgun (WGS) entry which is preliminary data.</text>
</comment>
<feature type="domain" description="Reverse transcriptase" evidence="1">
    <location>
        <begin position="1"/>
        <end position="248"/>
    </location>
</feature>
<dbReference type="Proteomes" id="UP001418222">
    <property type="component" value="Unassembled WGS sequence"/>
</dbReference>
<accession>A0AAP0BNI9</accession>
<dbReference type="AlphaFoldDB" id="A0AAP0BNI9"/>
<name>A0AAP0BNI9_9ASPA</name>
<gene>
    <name evidence="2" type="ORF">KSP39_PZI008355</name>
</gene>
<dbReference type="SUPFAM" id="SSF56672">
    <property type="entry name" value="DNA/RNA polymerases"/>
    <property type="match status" value="1"/>
</dbReference>
<organism evidence="2 3">
    <name type="scientific">Platanthera zijinensis</name>
    <dbReference type="NCBI Taxonomy" id="2320716"/>
    <lineage>
        <taxon>Eukaryota</taxon>
        <taxon>Viridiplantae</taxon>
        <taxon>Streptophyta</taxon>
        <taxon>Embryophyta</taxon>
        <taxon>Tracheophyta</taxon>
        <taxon>Spermatophyta</taxon>
        <taxon>Magnoliopsida</taxon>
        <taxon>Liliopsida</taxon>
        <taxon>Asparagales</taxon>
        <taxon>Orchidaceae</taxon>
        <taxon>Orchidoideae</taxon>
        <taxon>Orchideae</taxon>
        <taxon>Orchidinae</taxon>
        <taxon>Platanthera</taxon>
    </lineage>
</organism>